<dbReference type="EMBL" id="BONY01000003">
    <property type="protein sequence ID" value="GIH02624.1"/>
    <property type="molecule type" value="Genomic_DNA"/>
</dbReference>
<dbReference type="InterPro" id="IPR011050">
    <property type="entry name" value="Pectin_lyase_fold/virulence"/>
</dbReference>
<accession>A0A8J3Q2Q7</accession>
<name>A0A8J3Q2Q7_9ACTN</name>
<proteinExistence type="predicted"/>
<reference evidence="2" key="1">
    <citation type="submission" date="2021-01" db="EMBL/GenBank/DDBJ databases">
        <title>Whole genome shotgun sequence of Rhizocola hellebori NBRC 109834.</title>
        <authorList>
            <person name="Komaki H."/>
            <person name="Tamura T."/>
        </authorList>
    </citation>
    <scope>NUCLEOTIDE SEQUENCE</scope>
    <source>
        <strain evidence="2">NBRC 109834</strain>
    </source>
</reference>
<evidence type="ECO:0000313" key="2">
    <source>
        <dbReference type="EMBL" id="GIH02624.1"/>
    </source>
</evidence>
<feature type="compositionally biased region" description="Low complexity" evidence="1">
    <location>
        <begin position="35"/>
        <end position="54"/>
    </location>
</feature>
<evidence type="ECO:0000313" key="3">
    <source>
        <dbReference type="Proteomes" id="UP000612899"/>
    </source>
</evidence>
<evidence type="ECO:0000256" key="1">
    <source>
        <dbReference type="SAM" id="MobiDB-lite"/>
    </source>
</evidence>
<sequence>MLAIASTATVAIIVAGSGSDPNSPAGGQVIASDEPSGQGVSPSASASPAAASASPAGAVPAGLQRCAPYPAFPDANCTGVPTGITPVKYTGPCTIKTDGTVIEAKLVTCALSIQAKQVMIKNSRIDGTVGTPNGTEQYSFTIMDSEVHAPRATGTESQGVGDANFTMIRVEVTGGNRSVYCRKNCRVEDSWVHGQDIAQEPRIHASGIRQSQGSTILHNRIHCSVADTPSGGGCSANLTGYGDFEPVRDNRIEKNLFVATPAGACAYGGSSGDDGTKPYGNQALGIVFVDNIFQRGRTGKCGFYFPITDFDSSRPGNKWVNNKWDDGVALPPAN</sequence>
<organism evidence="2 3">
    <name type="scientific">Rhizocola hellebori</name>
    <dbReference type="NCBI Taxonomy" id="1392758"/>
    <lineage>
        <taxon>Bacteria</taxon>
        <taxon>Bacillati</taxon>
        <taxon>Actinomycetota</taxon>
        <taxon>Actinomycetes</taxon>
        <taxon>Micromonosporales</taxon>
        <taxon>Micromonosporaceae</taxon>
        <taxon>Rhizocola</taxon>
    </lineage>
</organism>
<dbReference type="SUPFAM" id="SSF51126">
    <property type="entry name" value="Pectin lyase-like"/>
    <property type="match status" value="1"/>
</dbReference>
<protein>
    <submittedName>
        <fullName evidence="2">Uncharacterized protein</fullName>
    </submittedName>
</protein>
<keyword evidence="3" id="KW-1185">Reference proteome</keyword>
<dbReference type="AlphaFoldDB" id="A0A8J3Q2Q7"/>
<gene>
    <name evidence="2" type="ORF">Rhe02_06910</name>
</gene>
<feature type="region of interest" description="Disordered" evidence="1">
    <location>
        <begin position="17"/>
        <end position="54"/>
    </location>
</feature>
<dbReference type="Proteomes" id="UP000612899">
    <property type="component" value="Unassembled WGS sequence"/>
</dbReference>
<comment type="caution">
    <text evidence="2">The sequence shown here is derived from an EMBL/GenBank/DDBJ whole genome shotgun (WGS) entry which is preliminary data.</text>
</comment>